<feature type="domain" description="VanZ-like" evidence="2">
    <location>
        <begin position="88"/>
        <end position="164"/>
    </location>
</feature>
<feature type="transmembrane region" description="Helical" evidence="1">
    <location>
        <begin position="116"/>
        <end position="137"/>
    </location>
</feature>
<keyword evidence="1" id="KW-1133">Transmembrane helix</keyword>
<evidence type="ECO:0000313" key="4">
    <source>
        <dbReference type="Proteomes" id="UP001523369"/>
    </source>
</evidence>
<dbReference type="InterPro" id="IPR053150">
    <property type="entry name" value="Teicoplanin_resist-assoc"/>
</dbReference>
<feature type="transmembrane region" description="Helical" evidence="1">
    <location>
        <begin position="41"/>
        <end position="65"/>
    </location>
</feature>
<dbReference type="Pfam" id="PF04892">
    <property type="entry name" value="VanZ"/>
    <property type="match status" value="1"/>
</dbReference>
<organism evidence="3 4">
    <name type="scientific">Paractinoplanes aksuensis</name>
    <dbReference type="NCBI Taxonomy" id="2939490"/>
    <lineage>
        <taxon>Bacteria</taxon>
        <taxon>Bacillati</taxon>
        <taxon>Actinomycetota</taxon>
        <taxon>Actinomycetes</taxon>
        <taxon>Micromonosporales</taxon>
        <taxon>Micromonosporaceae</taxon>
        <taxon>Paractinoplanes</taxon>
    </lineage>
</organism>
<keyword evidence="4" id="KW-1185">Reference proteome</keyword>
<accession>A0ABT1E476</accession>
<evidence type="ECO:0000313" key="3">
    <source>
        <dbReference type="EMBL" id="MCO8276596.1"/>
    </source>
</evidence>
<dbReference type="EMBL" id="JAMYJR010000048">
    <property type="protein sequence ID" value="MCO8276596.1"/>
    <property type="molecule type" value="Genomic_DNA"/>
</dbReference>
<proteinExistence type="predicted"/>
<keyword evidence="1" id="KW-0812">Transmembrane</keyword>
<comment type="caution">
    <text evidence="3">The sequence shown here is derived from an EMBL/GenBank/DDBJ whole genome shotgun (WGS) entry which is preliminary data.</text>
</comment>
<evidence type="ECO:0000259" key="2">
    <source>
        <dbReference type="Pfam" id="PF04892"/>
    </source>
</evidence>
<reference evidence="3 4" key="1">
    <citation type="submission" date="2022-06" db="EMBL/GenBank/DDBJ databases">
        <title>New Species of the Genus Actinoplanes, ActinopZanes ferrugineus.</title>
        <authorList>
            <person name="Ding P."/>
        </authorList>
    </citation>
    <scope>NUCLEOTIDE SEQUENCE [LARGE SCALE GENOMIC DNA]</scope>
    <source>
        <strain evidence="3 4">TRM88003</strain>
    </source>
</reference>
<dbReference type="PANTHER" id="PTHR36834:SF2">
    <property type="entry name" value="MEMBRANE PROTEIN"/>
    <property type="match status" value="1"/>
</dbReference>
<name>A0ABT1E476_9ACTN</name>
<gene>
    <name evidence="3" type="ORF">M1L60_39060</name>
</gene>
<dbReference type="Proteomes" id="UP001523369">
    <property type="component" value="Unassembled WGS sequence"/>
</dbReference>
<feature type="transmembrane region" description="Helical" evidence="1">
    <location>
        <begin position="6"/>
        <end position="29"/>
    </location>
</feature>
<dbReference type="PANTHER" id="PTHR36834">
    <property type="entry name" value="MEMBRANE PROTEIN-RELATED"/>
    <property type="match status" value="1"/>
</dbReference>
<protein>
    <submittedName>
        <fullName evidence="3">VanZ family protein</fullName>
    </submittedName>
</protein>
<sequence>MPTGQIEVPALPVMIPLGVVLMVVAVLVLRRRGELTWNRIVAWWLSGWYAVAVLGATMLPLRLAWGPEAGGPELYRFLPVPIVTMRPGDFVLNVLMLVPLAAALRAVFGVRDRRRVVWIGFVISLAIETTQLLMLLFLHGTRWADSNDLIANTLGAWLGWVVLQRILRHQPEPAVRS</sequence>
<dbReference type="RefSeq" id="WP_253242622.1">
    <property type="nucleotide sequence ID" value="NZ_JAMYJR010000048.1"/>
</dbReference>
<keyword evidence="1" id="KW-0472">Membrane</keyword>
<dbReference type="InterPro" id="IPR006976">
    <property type="entry name" value="VanZ-like"/>
</dbReference>
<evidence type="ECO:0000256" key="1">
    <source>
        <dbReference type="SAM" id="Phobius"/>
    </source>
</evidence>
<feature type="transmembrane region" description="Helical" evidence="1">
    <location>
        <begin position="85"/>
        <end position="104"/>
    </location>
</feature>